<comment type="caution">
    <text evidence="6">The sequence shown here is derived from an EMBL/GenBank/DDBJ whole genome shotgun (WGS) entry which is preliminary data.</text>
</comment>
<dbReference type="InterPro" id="IPR009057">
    <property type="entry name" value="Homeodomain-like_sf"/>
</dbReference>
<organism evidence="6 7">
    <name type="scientific">Marinomonas hwangdonensis</name>
    <dbReference type="NCBI Taxonomy" id="1053647"/>
    <lineage>
        <taxon>Bacteria</taxon>
        <taxon>Pseudomonadati</taxon>
        <taxon>Pseudomonadota</taxon>
        <taxon>Gammaproteobacteria</taxon>
        <taxon>Oceanospirillales</taxon>
        <taxon>Oceanospirillaceae</taxon>
        <taxon>Marinomonas</taxon>
    </lineage>
</organism>
<dbReference type="InterPro" id="IPR035418">
    <property type="entry name" value="AraC-bd_2"/>
</dbReference>
<dbReference type="GO" id="GO:0003700">
    <property type="term" value="F:DNA-binding transcription factor activity"/>
    <property type="evidence" value="ECO:0007669"/>
    <property type="project" value="InterPro"/>
</dbReference>
<keyword evidence="1" id="KW-0805">Transcription regulation</keyword>
<feature type="domain" description="HTH araC/xylS-type" evidence="5">
    <location>
        <begin position="219"/>
        <end position="319"/>
    </location>
</feature>
<evidence type="ECO:0000256" key="4">
    <source>
        <dbReference type="ARBA" id="ARBA00023163"/>
    </source>
</evidence>
<evidence type="ECO:0000313" key="7">
    <source>
        <dbReference type="Proteomes" id="UP000280507"/>
    </source>
</evidence>
<dbReference type="PANTHER" id="PTHR46796">
    <property type="entry name" value="HTH-TYPE TRANSCRIPTIONAL ACTIVATOR RHAS-RELATED"/>
    <property type="match status" value="1"/>
</dbReference>
<name>A0A3M8PXH3_9GAMM</name>
<gene>
    <name evidence="6" type="ORF">EBI00_15680</name>
</gene>
<evidence type="ECO:0000256" key="3">
    <source>
        <dbReference type="ARBA" id="ARBA00023159"/>
    </source>
</evidence>
<dbReference type="Gene3D" id="1.10.10.60">
    <property type="entry name" value="Homeodomain-like"/>
    <property type="match status" value="1"/>
</dbReference>
<dbReference type="SUPFAM" id="SSF46689">
    <property type="entry name" value="Homeodomain-like"/>
    <property type="match status" value="1"/>
</dbReference>
<protein>
    <submittedName>
        <fullName evidence="6">AraC family transcriptional regulator</fullName>
    </submittedName>
</protein>
<evidence type="ECO:0000256" key="1">
    <source>
        <dbReference type="ARBA" id="ARBA00023015"/>
    </source>
</evidence>
<dbReference type="PROSITE" id="PS01124">
    <property type="entry name" value="HTH_ARAC_FAMILY_2"/>
    <property type="match status" value="1"/>
</dbReference>
<sequence length="320" mass="37055">MFINALSNAVVFNQAHPLEISNYINNHIGHHTLVYESVKNCNYYPSQLKHRNFAELGLSSIRYGSEVKIHCADLNDVYHFQVVTHGQCCWQFEEESLLLKPGQALMMNPHENMDISYSADCEKVIVKVPQIFIDDLCLEQNRDIPSSGVLFERKVIELNKSLGFLSLIDAILHEANDSEIDFLQLQSPYRNLLIRKLFQQFDNNTQNSQDPELSDRCFTTLLQYINSNIKQDIGIEELANVAHISVRTVYNLFAKHYHNTPKAFIKQTKLKHLRKEIALNSDIRNVTQIALDYGFMHLGRFSSDYKKMFSELPSETLKRR</sequence>
<dbReference type="PROSITE" id="PS00041">
    <property type="entry name" value="HTH_ARAC_FAMILY_1"/>
    <property type="match status" value="1"/>
</dbReference>
<dbReference type="InterPro" id="IPR050204">
    <property type="entry name" value="AraC_XylS_family_regulators"/>
</dbReference>
<dbReference type="Pfam" id="PF12833">
    <property type="entry name" value="HTH_18"/>
    <property type="match status" value="1"/>
</dbReference>
<dbReference type="OrthoDB" id="6003540at2"/>
<keyword evidence="4" id="KW-0804">Transcription</keyword>
<dbReference type="SUPFAM" id="SSF51215">
    <property type="entry name" value="Regulatory protein AraC"/>
    <property type="match status" value="1"/>
</dbReference>
<keyword evidence="7" id="KW-1185">Reference proteome</keyword>
<accession>A0A3M8PXH3</accession>
<dbReference type="GO" id="GO:0043565">
    <property type="term" value="F:sequence-specific DNA binding"/>
    <property type="evidence" value="ECO:0007669"/>
    <property type="project" value="InterPro"/>
</dbReference>
<reference evidence="6 7" key="1">
    <citation type="journal article" date="2012" name="Int. J. Syst. Evol. Microbiol.">
        <title>Marinomonas hwangdonensis sp. nov., isolated from seawater.</title>
        <authorList>
            <person name="Jung Y.T."/>
            <person name="Oh T.K."/>
            <person name="Yoon J.H."/>
        </authorList>
    </citation>
    <scope>NUCLEOTIDE SEQUENCE [LARGE SCALE GENOMIC DNA]</scope>
    <source>
        <strain evidence="6 7">HDW-15</strain>
    </source>
</reference>
<dbReference type="AlphaFoldDB" id="A0A3M8PXH3"/>
<dbReference type="RefSeq" id="WP_123096873.1">
    <property type="nucleotide sequence ID" value="NZ_RIZG01000016.1"/>
</dbReference>
<dbReference type="EMBL" id="RIZG01000016">
    <property type="protein sequence ID" value="RNF47330.1"/>
    <property type="molecule type" value="Genomic_DNA"/>
</dbReference>
<evidence type="ECO:0000259" key="5">
    <source>
        <dbReference type="PROSITE" id="PS01124"/>
    </source>
</evidence>
<proteinExistence type="predicted"/>
<dbReference type="PANTHER" id="PTHR46796:SF6">
    <property type="entry name" value="ARAC SUBFAMILY"/>
    <property type="match status" value="1"/>
</dbReference>
<evidence type="ECO:0000313" key="6">
    <source>
        <dbReference type="EMBL" id="RNF47330.1"/>
    </source>
</evidence>
<evidence type="ECO:0000256" key="2">
    <source>
        <dbReference type="ARBA" id="ARBA00023125"/>
    </source>
</evidence>
<keyword evidence="3" id="KW-0010">Activator</keyword>
<dbReference type="InterPro" id="IPR037923">
    <property type="entry name" value="HTH-like"/>
</dbReference>
<dbReference type="SMART" id="SM00342">
    <property type="entry name" value="HTH_ARAC"/>
    <property type="match status" value="1"/>
</dbReference>
<keyword evidence="2" id="KW-0238">DNA-binding</keyword>
<dbReference type="InterPro" id="IPR018062">
    <property type="entry name" value="HTH_AraC-typ_CS"/>
</dbReference>
<dbReference type="Pfam" id="PF14525">
    <property type="entry name" value="AraC_binding_2"/>
    <property type="match status" value="1"/>
</dbReference>
<dbReference type="InterPro" id="IPR018060">
    <property type="entry name" value="HTH_AraC"/>
</dbReference>
<dbReference type="Proteomes" id="UP000280507">
    <property type="component" value="Unassembled WGS sequence"/>
</dbReference>